<evidence type="ECO:0000313" key="2">
    <source>
        <dbReference type="EMBL" id="ACK70558.1"/>
    </source>
</evidence>
<keyword evidence="1" id="KW-0472">Membrane</keyword>
<evidence type="ECO:0000256" key="1">
    <source>
        <dbReference type="SAM" id="Phobius"/>
    </source>
</evidence>
<reference evidence="3" key="1">
    <citation type="journal article" date="2011" name="MBio">
        <title>Novel metabolic attributes of the genus Cyanothece, comprising a group of unicellular nitrogen-fixing Cyanobacteria.</title>
        <authorList>
            <person name="Bandyopadhyay A."/>
            <person name="Elvitigala T."/>
            <person name="Welsh E."/>
            <person name="Stockel J."/>
            <person name="Liberton M."/>
            <person name="Min H."/>
            <person name="Sherman L.A."/>
            <person name="Pakrasi H.B."/>
        </authorList>
    </citation>
    <scope>NUCLEOTIDE SEQUENCE [LARGE SCALE GENOMIC DNA]</scope>
    <source>
        <strain evidence="3">PCC 7424</strain>
    </source>
</reference>
<evidence type="ECO:0000313" key="3">
    <source>
        <dbReference type="Proteomes" id="UP000002384"/>
    </source>
</evidence>
<dbReference type="AlphaFoldDB" id="B7KG87"/>
<keyword evidence="1" id="KW-1133">Transmembrane helix</keyword>
<keyword evidence="1" id="KW-0812">Transmembrane</keyword>
<name>B7KG87_GLOC7</name>
<keyword evidence="3" id="KW-1185">Reference proteome</keyword>
<feature type="transmembrane region" description="Helical" evidence="1">
    <location>
        <begin position="37"/>
        <end position="54"/>
    </location>
</feature>
<sequence length="97" mass="10946">MDIRILEVYFPVAGVPITCCLLYLQRLYEVHEKDKETLAIGFGITCCALCLLILKSMKKENGISQGSILPSSLKFLPSYHVQLLLTLFDNLIEQTII</sequence>
<proteinExistence type="predicted"/>
<accession>B7KG87</accession>
<dbReference type="EMBL" id="CP001291">
    <property type="protein sequence ID" value="ACK70558.1"/>
    <property type="molecule type" value="Genomic_DNA"/>
</dbReference>
<dbReference type="Proteomes" id="UP000002384">
    <property type="component" value="Chromosome"/>
</dbReference>
<protein>
    <submittedName>
        <fullName evidence="2">Uncharacterized protein</fullName>
    </submittedName>
</protein>
<organism evidence="2 3">
    <name type="scientific">Gloeothece citriformis (strain PCC 7424)</name>
    <name type="common">Cyanothece sp. (strain PCC 7424)</name>
    <dbReference type="NCBI Taxonomy" id="65393"/>
    <lineage>
        <taxon>Bacteria</taxon>
        <taxon>Bacillati</taxon>
        <taxon>Cyanobacteriota</taxon>
        <taxon>Cyanophyceae</taxon>
        <taxon>Oscillatoriophycideae</taxon>
        <taxon>Chroococcales</taxon>
        <taxon>Aphanothecaceae</taxon>
        <taxon>Gloeothece</taxon>
        <taxon>Gloeothece citriformis</taxon>
    </lineage>
</organism>
<gene>
    <name evidence="2" type="ordered locus">PCC7424_2131</name>
</gene>
<dbReference type="KEGG" id="cyc:PCC7424_2131"/>
<feature type="transmembrane region" description="Helical" evidence="1">
    <location>
        <begin position="7"/>
        <end position="25"/>
    </location>
</feature>
<dbReference type="HOGENOM" id="CLU_2342090_0_0_3"/>